<dbReference type="RefSeq" id="XP_056040217.1">
    <property type="nucleotide sequence ID" value="XM_056189523.1"/>
</dbReference>
<evidence type="ECO:0000256" key="1">
    <source>
        <dbReference type="SAM" id="Phobius"/>
    </source>
</evidence>
<evidence type="ECO:0000313" key="2">
    <source>
        <dbReference type="EMBL" id="KAJ8096767.1"/>
    </source>
</evidence>
<proteinExistence type="predicted"/>
<keyword evidence="1" id="KW-0472">Membrane</keyword>
<organism evidence="2 3">
    <name type="scientific">Lipomyces tetrasporus</name>
    <dbReference type="NCBI Taxonomy" id="54092"/>
    <lineage>
        <taxon>Eukaryota</taxon>
        <taxon>Fungi</taxon>
        <taxon>Dikarya</taxon>
        <taxon>Ascomycota</taxon>
        <taxon>Saccharomycotina</taxon>
        <taxon>Lipomycetes</taxon>
        <taxon>Lipomycetales</taxon>
        <taxon>Lipomycetaceae</taxon>
        <taxon>Lipomyces</taxon>
    </lineage>
</organism>
<sequence>MVLTRVKPSLYMAGFTVTWSLLSWHSVFAFNLLHKKEIFLRIALFYTGNIAANTFCRLFAAAIFATLDGVHHRILSRLELAYSVS</sequence>
<gene>
    <name evidence="2" type="ORF">POJ06DRAFT_271791</name>
</gene>
<evidence type="ECO:0000313" key="3">
    <source>
        <dbReference type="Proteomes" id="UP001217417"/>
    </source>
</evidence>
<name>A0AAD7QMR6_9ASCO</name>
<dbReference type="EMBL" id="JARPMG010000013">
    <property type="protein sequence ID" value="KAJ8096767.1"/>
    <property type="molecule type" value="Genomic_DNA"/>
</dbReference>
<keyword evidence="3" id="KW-1185">Reference proteome</keyword>
<dbReference type="Proteomes" id="UP001217417">
    <property type="component" value="Unassembled WGS sequence"/>
</dbReference>
<keyword evidence="1" id="KW-1133">Transmembrane helix</keyword>
<accession>A0AAD7QMR6</accession>
<reference evidence="2" key="1">
    <citation type="submission" date="2023-03" db="EMBL/GenBank/DDBJ databases">
        <title>Near-Complete genome sequence of Lipomyces tetrasporous NRRL Y-64009, an oleaginous yeast capable of growing on lignocellulosic hydrolysates.</title>
        <authorList>
            <consortium name="Lawrence Berkeley National Laboratory"/>
            <person name="Jagtap S.S."/>
            <person name="Liu J.-J."/>
            <person name="Walukiewicz H.E."/>
            <person name="Pangilinan J."/>
            <person name="Lipzen A."/>
            <person name="Ahrendt S."/>
            <person name="Koriabine M."/>
            <person name="Cobaugh K."/>
            <person name="Salamov A."/>
            <person name="Yoshinaga Y."/>
            <person name="Ng V."/>
            <person name="Daum C."/>
            <person name="Grigoriev I.V."/>
            <person name="Slininger P.J."/>
            <person name="Dien B.S."/>
            <person name="Jin Y.-S."/>
            <person name="Rao C.V."/>
        </authorList>
    </citation>
    <scope>NUCLEOTIDE SEQUENCE</scope>
    <source>
        <strain evidence="2">NRRL Y-64009</strain>
    </source>
</reference>
<protein>
    <submittedName>
        <fullName evidence="2">Uncharacterized protein</fullName>
    </submittedName>
</protein>
<dbReference type="AlphaFoldDB" id="A0AAD7QMR6"/>
<dbReference type="GeneID" id="80884689"/>
<feature type="transmembrane region" description="Helical" evidence="1">
    <location>
        <begin position="39"/>
        <end position="67"/>
    </location>
</feature>
<comment type="caution">
    <text evidence="2">The sequence shown here is derived from an EMBL/GenBank/DDBJ whole genome shotgun (WGS) entry which is preliminary data.</text>
</comment>
<keyword evidence="1" id="KW-0812">Transmembrane</keyword>